<dbReference type="SFLD" id="SFLDS00003">
    <property type="entry name" value="Haloacid_Dehalogenase"/>
    <property type="match status" value="1"/>
</dbReference>
<dbReference type="GO" id="GO:0005829">
    <property type="term" value="C:cytosol"/>
    <property type="evidence" value="ECO:0007669"/>
    <property type="project" value="TreeGrafter"/>
</dbReference>
<dbReference type="PANTHER" id="PTHR10000:SF25">
    <property type="entry name" value="PHOSPHATASE YKRA-RELATED"/>
    <property type="match status" value="1"/>
</dbReference>
<dbReference type="Pfam" id="PF08282">
    <property type="entry name" value="Hydrolase_3"/>
    <property type="match status" value="1"/>
</dbReference>
<comment type="caution">
    <text evidence="1">The sequence shown here is derived from an EMBL/GenBank/DDBJ whole genome shotgun (WGS) entry which is preliminary data.</text>
</comment>
<accession>A0A9D9DH14</accession>
<evidence type="ECO:0000313" key="2">
    <source>
        <dbReference type="Proteomes" id="UP000823634"/>
    </source>
</evidence>
<dbReference type="AlphaFoldDB" id="A0A9D9DH14"/>
<dbReference type="SFLD" id="SFLDG01140">
    <property type="entry name" value="C2.B:_Phosphomannomutase_and_P"/>
    <property type="match status" value="1"/>
</dbReference>
<evidence type="ECO:0000313" key="1">
    <source>
        <dbReference type="EMBL" id="MBO8426568.1"/>
    </source>
</evidence>
<proteinExistence type="predicted"/>
<dbReference type="InterPro" id="IPR023214">
    <property type="entry name" value="HAD_sf"/>
</dbReference>
<keyword evidence="1" id="KW-0378">Hydrolase</keyword>
<dbReference type="InterPro" id="IPR006379">
    <property type="entry name" value="HAD-SF_hydro_IIB"/>
</dbReference>
<dbReference type="Gene3D" id="3.40.50.1000">
    <property type="entry name" value="HAD superfamily/HAD-like"/>
    <property type="match status" value="1"/>
</dbReference>
<dbReference type="PANTHER" id="PTHR10000">
    <property type="entry name" value="PHOSPHOSERINE PHOSPHATASE"/>
    <property type="match status" value="1"/>
</dbReference>
<organism evidence="1 2">
    <name type="scientific">Candidatus Alloenteromonas pullistercoris</name>
    <dbReference type="NCBI Taxonomy" id="2840785"/>
    <lineage>
        <taxon>Bacteria</taxon>
        <taxon>Bacillati</taxon>
        <taxon>Bacillota</taxon>
        <taxon>Bacillota incertae sedis</taxon>
        <taxon>Candidatus Alloenteromonas</taxon>
    </lineage>
</organism>
<sequence>MEKIKAIFCDFDWTLFDHKTRSFNIKGVEGLGKAHEKGVKLIINSARSYHSLRGLRTFDVIPFDGFVVSNGGAALLDGGVLYADYIDEKKASAIKAYLDSNGFSYNLITLHDSFLRNAEERIIEDFYRVFYEPRPFDIAAYSGERPLAIQVFAYEKDEGPLKQLSASLGLVYNRFAENAVELTPIEFKKSKGVDAIFKAMGLSKEEAMAFGDDLNDIPMFESVKYSVCLGNGKKEAKEAAYYVTDPIDEDGLSKALFHFGVI</sequence>
<dbReference type="SUPFAM" id="SSF56784">
    <property type="entry name" value="HAD-like"/>
    <property type="match status" value="1"/>
</dbReference>
<dbReference type="NCBIfam" id="TIGR01484">
    <property type="entry name" value="HAD-SF-IIB"/>
    <property type="match status" value="1"/>
</dbReference>
<dbReference type="InterPro" id="IPR036412">
    <property type="entry name" value="HAD-like_sf"/>
</dbReference>
<protein>
    <submittedName>
        <fullName evidence="1">HAD-IIB family hydrolase</fullName>
    </submittedName>
</protein>
<dbReference type="Proteomes" id="UP000823634">
    <property type="component" value="Unassembled WGS sequence"/>
</dbReference>
<dbReference type="GO" id="GO:0000287">
    <property type="term" value="F:magnesium ion binding"/>
    <property type="evidence" value="ECO:0007669"/>
    <property type="project" value="TreeGrafter"/>
</dbReference>
<reference evidence="1" key="1">
    <citation type="submission" date="2020-10" db="EMBL/GenBank/DDBJ databases">
        <authorList>
            <person name="Gilroy R."/>
        </authorList>
    </citation>
    <scope>NUCLEOTIDE SEQUENCE</scope>
    <source>
        <strain evidence="1">17113</strain>
    </source>
</reference>
<gene>
    <name evidence="1" type="ORF">IAC61_04515</name>
</gene>
<dbReference type="GO" id="GO:0016791">
    <property type="term" value="F:phosphatase activity"/>
    <property type="evidence" value="ECO:0007669"/>
    <property type="project" value="TreeGrafter"/>
</dbReference>
<reference evidence="1" key="2">
    <citation type="journal article" date="2021" name="PeerJ">
        <title>Extensive microbial diversity within the chicken gut microbiome revealed by metagenomics and culture.</title>
        <authorList>
            <person name="Gilroy R."/>
            <person name="Ravi A."/>
            <person name="Getino M."/>
            <person name="Pursley I."/>
            <person name="Horton D.L."/>
            <person name="Alikhan N.F."/>
            <person name="Baker D."/>
            <person name="Gharbi K."/>
            <person name="Hall N."/>
            <person name="Watson M."/>
            <person name="Adriaenssens E.M."/>
            <person name="Foster-Nyarko E."/>
            <person name="Jarju S."/>
            <person name="Secka A."/>
            <person name="Antonio M."/>
            <person name="Oren A."/>
            <person name="Chaudhuri R.R."/>
            <person name="La Ragione R."/>
            <person name="Hildebrand F."/>
            <person name="Pallen M.J."/>
        </authorList>
    </citation>
    <scope>NUCLEOTIDE SEQUENCE</scope>
    <source>
        <strain evidence="1">17113</strain>
    </source>
</reference>
<dbReference type="EMBL" id="JADINA010000029">
    <property type="protein sequence ID" value="MBO8426568.1"/>
    <property type="molecule type" value="Genomic_DNA"/>
</dbReference>
<name>A0A9D9DH14_9FIRM</name>
<dbReference type="Gene3D" id="3.30.1240.10">
    <property type="match status" value="1"/>
</dbReference>